<keyword evidence="8" id="KW-0407">Ion channel</keyword>
<gene>
    <name evidence="10" type="ORF">NLS_LOCUS9650</name>
</gene>
<dbReference type="InterPro" id="IPR018490">
    <property type="entry name" value="cNMP-bd_dom_sf"/>
</dbReference>
<organism evidence="10 11">
    <name type="scientific">Litomosoides sigmodontis</name>
    <name type="common">Filarial nematode worm</name>
    <dbReference type="NCBI Taxonomy" id="42156"/>
    <lineage>
        <taxon>Eukaryota</taxon>
        <taxon>Metazoa</taxon>
        <taxon>Ecdysozoa</taxon>
        <taxon>Nematoda</taxon>
        <taxon>Chromadorea</taxon>
        <taxon>Rhabditida</taxon>
        <taxon>Spirurina</taxon>
        <taxon>Spiruromorpha</taxon>
        <taxon>Filarioidea</taxon>
        <taxon>Onchocercidae</taxon>
        <taxon>Litomosoides</taxon>
    </lineage>
</organism>
<dbReference type="PANTHER" id="PTHR45638">
    <property type="entry name" value="CYCLIC NUCLEOTIDE-GATED CATION CHANNEL SUBUNIT A"/>
    <property type="match status" value="1"/>
</dbReference>
<dbReference type="Gene3D" id="1.10.287.70">
    <property type="match status" value="1"/>
</dbReference>
<keyword evidence="6" id="KW-0472">Membrane</keyword>
<dbReference type="Pfam" id="PF00027">
    <property type="entry name" value="cNMP_binding"/>
    <property type="match status" value="1"/>
</dbReference>
<dbReference type="OMA" id="VEEWMEY"/>
<dbReference type="EMBL" id="UYRX01001776">
    <property type="protein sequence ID" value="VDM92136.1"/>
    <property type="molecule type" value="Genomic_DNA"/>
</dbReference>
<evidence type="ECO:0000313" key="10">
    <source>
        <dbReference type="EMBL" id="VDM92136.1"/>
    </source>
</evidence>
<evidence type="ECO:0000256" key="7">
    <source>
        <dbReference type="ARBA" id="ARBA00023286"/>
    </source>
</evidence>
<accession>A0A3P7K0F4</accession>
<evidence type="ECO:0000256" key="4">
    <source>
        <dbReference type="ARBA" id="ARBA00022989"/>
    </source>
</evidence>
<dbReference type="Gene3D" id="1.10.287.630">
    <property type="entry name" value="Helix hairpin bin"/>
    <property type="match status" value="1"/>
</dbReference>
<keyword evidence="5" id="KW-0406">Ion transport</keyword>
<evidence type="ECO:0000256" key="1">
    <source>
        <dbReference type="ARBA" id="ARBA00004141"/>
    </source>
</evidence>
<dbReference type="GO" id="GO:0005886">
    <property type="term" value="C:plasma membrane"/>
    <property type="evidence" value="ECO:0007669"/>
    <property type="project" value="TreeGrafter"/>
</dbReference>
<dbReference type="STRING" id="42156.A0A3P7K0F4"/>
<dbReference type="FunFam" id="1.10.287.630:FF:000001">
    <property type="entry name" value="Cyclic nucleotide-gated channel alpha 3"/>
    <property type="match status" value="1"/>
</dbReference>
<keyword evidence="11" id="KW-1185">Reference proteome</keyword>
<feature type="domain" description="Cyclic nucleotide-binding" evidence="9">
    <location>
        <begin position="242"/>
        <end position="365"/>
    </location>
</feature>
<evidence type="ECO:0000256" key="3">
    <source>
        <dbReference type="ARBA" id="ARBA00022692"/>
    </source>
</evidence>
<evidence type="ECO:0000313" key="11">
    <source>
        <dbReference type="Proteomes" id="UP000277928"/>
    </source>
</evidence>
<keyword evidence="3" id="KW-0812">Transmembrane</keyword>
<evidence type="ECO:0000256" key="5">
    <source>
        <dbReference type="ARBA" id="ARBA00023065"/>
    </source>
</evidence>
<keyword evidence="2" id="KW-0813">Transport</keyword>
<name>A0A3P7K0F4_LITSI</name>
<dbReference type="SMART" id="SM00100">
    <property type="entry name" value="cNMP"/>
    <property type="match status" value="1"/>
</dbReference>
<evidence type="ECO:0000256" key="6">
    <source>
        <dbReference type="ARBA" id="ARBA00023136"/>
    </source>
</evidence>
<dbReference type="PROSITE" id="PS50042">
    <property type="entry name" value="CNMP_BINDING_3"/>
    <property type="match status" value="1"/>
</dbReference>
<reference evidence="10 11" key="1">
    <citation type="submission" date="2018-08" db="EMBL/GenBank/DDBJ databases">
        <authorList>
            <person name="Laetsch R D."/>
            <person name="Stevens L."/>
            <person name="Kumar S."/>
            <person name="Blaxter L. M."/>
        </authorList>
    </citation>
    <scope>NUCLEOTIDE SEQUENCE [LARGE SCALE GENOMIC DNA]</scope>
</reference>
<sequence>MLVLIKLMHNGELLDIHIVVDTLEVLVVVNNCDISVVVFGEDPKVWQFTYTKIADPVIPKCNTFLLASELTSCSFNETGRNVSNRIAYIDEMMQHWRNRSEVLTFPNFSKEYALSIYWSSLTLTTKGQQPYPMNSLENSLEVVDTLIGLVIFAVIVGSVGNVISIMNKEKSEFQETLDGIKFYMDYRKVDSDIQKRVLNCCDYIHDQGISKDESVLLGGLPRKLHSQLAIHLHMVTLKHVELFRDFEQGLLFELILRLKFQLFNPNDYICRRGELAREMYIVKRGQLNYVSDDGKVVFGILKEGAVFGQLAILNLSGKAYANKHTMTIRSVGYTDVYILRQEDVNDILKEYPLAQQNLTQKALKMLRDDGCWNNTIATEQSSYGSTVTLEEQLERTGRTINSLCDEINQLYEMFDNMSSDLKQRLARLEGACNTRMKDTK</sequence>
<dbReference type="GO" id="GO:0005222">
    <property type="term" value="F:intracellularly cAMP-activated cation channel activity"/>
    <property type="evidence" value="ECO:0007669"/>
    <property type="project" value="TreeGrafter"/>
</dbReference>
<dbReference type="SUPFAM" id="SSF51206">
    <property type="entry name" value="cAMP-binding domain-like"/>
    <property type="match status" value="1"/>
</dbReference>
<dbReference type="InterPro" id="IPR014710">
    <property type="entry name" value="RmlC-like_jellyroll"/>
</dbReference>
<evidence type="ECO:0000256" key="2">
    <source>
        <dbReference type="ARBA" id="ARBA00022448"/>
    </source>
</evidence>
<dbReference type="GO" id="GO:0017071">
    <property type="term" value="C:intracellular cyclic nucleotide activated cation channel complex"/>
    <property type="evidence" value="ECO:0007669"/>
    <property type="project" value="TreeGrafter"/>
</dbReference>
<dbReference type="Proteomes" id="UP000277928">
    <property type="component" value="Unassembled WGS sequence"/>
</dbReference>
<dbReference type="PROSITE" id="PS00888">
    <property type="entry name" value="CNMP_BINDING_1"/>
    <property type="match status" value="1"/>
</dbReference>
<dbReference type="GO" id="GO:0030553">
    <property type="term" value="F:cGMP binding"/>
    <property type="evidence" value="ECO:0007669"/>
    <property type="project" value="TreeGrafter"/>
</dbReference>
<dbReference type="FunFam" id="2.60.120.10:FF:000020">
    <property type="entry name" value="Cyclic nucleotide-gated channel beta 3"/>
    <property type="match status" value="1"/>
</dbReference>
<dbReference type="InterPro" id="IPR050866">
    <property type="entry name" value="CNG_cation_channel"/>
</dbReference>
<protein>
    <recommendedName>
        <fullName evidence="9">Cyclic nucleotide-binding domain-containing protein</fullName>
    </recommendedName>
</protein>
<evidence type="ECO:0000256" key="8">
    <source>
        <dbReference type="ARBA" id="ARBA00023303"/>
    </source>
</evidence>
<comment type="subcellular location">
    <subcellularLocation>
        <location evidence="1">Membrane</location>
        <topology evidence="1">Multi-pass membrane protein</topology>
    </subcellularLocation>
</comment>
<dbReference type="InterPro" id="IPR000595">
    <property type="entry name" value="cNMP-bd_dom"/>
</dbReference>
<keyword evidence="4" id="KW-1133">Transmembrane helix</keyword>
<proteinExistence type="predicted"/>
<dbReference type="PANTHER" id="PTHR45638:SF11">
    <property type="entry name" value="CYCLIC NUCLEOTIDE-GATED CATION CHANNEL SUBUNIT A"/>
    <property type="match status" value="1"/>
</dbReference>
<dbReference type="OrthoDB" id="421226at2759"/>
<dbReference type="SUPFAM" id="SSF81324">
    <property type="entry name" value="Voltage-gated potassium channels"/>
    <property type="match status" value="1"/>
</dbReference>
<keyword evidence="7" id="KW-1071">Ligand-gated ion channel</keyword>
<dbReference type="AlphaFoldDB" id="A0A3P7K0F4"/>
<dbReference type="GO" id="GO:0044877">
    <property type="term" value="F:protein-containing complex binding"/>
    <property type="evidence" value="ECO:0007669"/>
    <property type="project" value="TreeGrafter"/>
</dbReference>
<dbReference type="InterPro" id="IPR018488">
    <property type="entry name" value="cNMP-bd_CS"/>
</dbReference>
<evidence type="ECO:0000259" key="9">
    <source>
        <dbReference type="PROSITE" id="PS50042"/>
    </source>
</evidence>
<dbReference type="CDD" id="cd00038">
    <property type="entry name" value="CAP_ED"/>
    <property type="match status" value="1"/>
</dbReference>
<dbReference type="GO" id="GO:0005223">
    <property type="term" value="F:intracellularly cGMP-activated cation channel activity"/>
    <property type="evidence" value="ECO:0007669"/>
    <property type="project" value="TreeGrafter"/>
</dbReference>
<dbReference type="Gene3D" id="2.60.120.10">
    <property type="entry name" value="Jelly Rolls"/>
    <property type="match status" value="1"/>
</dbReference>